<dbReference type="EMBL" id="CAJVQC010085422">
    <property type="protein sequence ID" value="CAG8821849.1"/>
    <property type="molecule type" value="Genomic_DNA"/>
</dbReference>
<proteinExistence type="predicted"/>
<accession>A0ACA9S197</accession>
<feature type="non-terminal residue" evidence="1">
    <location>
        <position position="240"/>
    </location>
</feature>
<keyword evidence="2" id="KW-1185">Reference proteome</keyword>
<protein>
    <submittedName>
        <fullName evidence="1">27272_t:CDS:1</fullName>
    </submittedName>
</protein>
<sequence length="240" mass="29226">MDNFEKIDGNMYFPNEQLPPSDVYDYNTVIYDDNGCEVFYPLYLPEYNSDIIYEMPYYEIPCQEKQGEKEKVMIDTREEKLEKENEKLRKRIEILENDIEKKDKNNDKQADYIVTLRNKLKDYENKIDKLRMTLDDERRNFGFLQGECDRKERLIKRLQWEEHQRGLGNKKVYEENIKFKERGSNNKEVYEENTKLKEEIYFLKETISGIEEGNKRRRETDSLVSDYGHDYEINNRKRIK</sequence>
<gene>
    <name evidence="1" type="ORF">RPERSI_LOCUS25675</name>
</gene>
<dbReference type="Proteomes" id="UP000789920">
    <property type="component" value="Unassembled WGS sequence"/>
</dbReference>
<evidence type="ECO:0000313" key="2">
    <source>
        <dbReference type="Proteomes" id="UP000789920"/>
    </source>
</evidence>
<evidence type="ECO:0000313" key="1">
    <source>
        <dbReference type="EMBL" id="CAG8821849.1"/>
    </source>
</evidence>
<organism evidence="1 2">
    <name type="scientific">Racocetra persica</name>
    <dbReference type="NCBI Taxonomy" id="160502"/>
    <lineage>
        <taxon>Eukaryota</taxon>
        <taxon>Fungi</taxon>
        <taxon>Fungi incertae sedis</taxon>
        <taxon>Mucoromycota</taxon>
        <taxon>Glomeromycotina</taxon>
        <taxon>Glomeromycetes</taxon>
        <taxon>Diversisporales</taxon>
        <taxon>Gigasporaceae</taxon>
        <taxon>Racocetra</taxon>
    </lineage>
</organism>
<name>A0ACA9S197_9GLOM</name>
<reference evidence="1" key="1">
    <citation type="submission" date="2021-06" db="EMBL/GenBank/DDBJ databases">
        <authorList>
            <person name="Kallberg Y."/>
            <person name="Tangrot J."/>
            <person name="Rosling A."/>
        </authorList>
    </citation>
    <scope>NUCLEOTIDE SEQUENCE</scope>
    <source>
        <strain evidence="1">MA461A</strain>
    </source>
</reference>
<comment type="caution">
    <text evidence="1">The sequence shown here is derived from an EMBL/GenBank/DDBJ whole genome shotgun (WGS) entry which is preliminary data.</text>
</comment>